<evidence type="ECO:0000256" key="2">
    <source>
        <dbReference type="ARBA" id="ARBA00008796"/>
    </source>
</evidence>
<protein>
    <recommendedName>
        <fullName evidence="4">Ornithine decarboxylase antizyme</fullName>
    </recommendedName>
</protein>
<evidence type="ECO:0000313" key="7">
    <source>
        <dbReference type="EMBL" id="KAL0956026.1"/>
    </source>
</evidence>
<feature type="compositionally biased region" description="Basic and acidic residues" evidence="6">
    <location>
        <begin position="43"/>
        <end position="52"/>
    </location>
</feature>
<sequence length="266" mass="27865">MGLASSTTSLVCLRCAIFKATRTCITTPLRSLAGPGGAFDVPKQKCPPDRGSSDCVTGRPASYTPSAPTRLSTSPLELTYFRNSPECTPSLPSNHSYLASLSAAAPRAIPARGANYDVATPPLTPDDGPESDKAVTAKQQQDALDFLMTVFPRDGLSALPHAKSVSISAPNMGASFDGVVLDIPGKTKTLYVDGKSAQTVSLRESIVALLDLADESLQCSALVIVLERSSPVLGDLLHALMYVGGTVVTRPPYQVDSAFVLVGLEI</sequence>
<evidence type="ECO:0000256" key="6">
    <source>
        <dbReference type="SAM" id="MobiDB-lite"/>
    </source>
</evidence>
<dbReference type="SUPFAM" id="SSF55729">
    <property type="entry name" value="Acyl-CoA N-acyltransferases (Nat)"/>
    <property type="match status" value="1"/>
</dbReference>
<organism evidence="7 8">
    <name type="scientific">Hohenbuehelia grisea</name>
    <dbReference type="NCBI Taxonomy" id="104357"/>
    <lineage>
        <taxon>Eukaryota</taxon>
        <taxon>Fungi</taxon>
        <taxon>Dikarya</taxon>
        <taxon>Basidiomycota</taxon>
        <taxon>Agaricomycotina</taxon>
        <taxon>Agaricomycetes</taxon>
        <taxon>Agaricomycetidae</taxon>
        <taxon>Agaricales</taxon>
        <taxon>Pleurotineae</taxon>
        <taxon>Pleurotaceae</taxon>
        <taxon>Hohenbuehelia</taxon>
    </lineage>
</organism>
<evidence type="ECO:0000256" key="1">
    <source>
        <dbReference type="ARBA" id="ARBA00002307"/>
    </source>
</evidence>
<dbReference type="Proteomes" id="UP001556367">
    <property type="component" value="Unassembled WGS sequence"/>
</dbReference>
<dbReference type="PANTHER" id="PTHR10279:SF10">
    <property type="entry name" value="ORNITHINE DECARBOXYLASE ANTIZYME"/>
    <property type="match status" value="1"/>
</dbReference>
<dbReference type="InterPro" id="IPR016181">
    <property type="entry name" value="Acyl_CoA_acyltransferase"/>
</dbReference>
<keyword evidence="8" id="KW-1185">Reference proteome</keyword>
<comment type="function">
    <text evidence="1">Ornithine decarboxylase (ODC) antizyme protein that negatively regulates ODC activity and intracellular polyamine biosynthesis in response to increased intracellular polyamine levels. Binds to ODC monomers, inhibiting the assembly of the functional ODC homodimer, and targets the monomers for ubiquitin-independent proteolytic destruction by the 26S proteasome.</text>
</comment>
<dbReference type="InterPro" id="IPR002993">
    <property type="entry name" value="ODC_AZ"/>
</dbReference>
<dbReference type="InterPro" id="IPR038581">
    <property type="entry name" value="ODC_AZ_sf"/>
</dbReference>
<evidence type="ECO:0000256" key="5">
    <source>
        <dbReference type="ARBA" id="ARBA00022758"/>
    </source>
</evidence>
<keyword evidence="5" id="KW-0688">Ribosomal frameshifting</keyword>
<proteinExistence type="inferred from homology"/>
<evidence type="ECO:0000256" key="4">
    <source>
        <dbReference type="ARBA" id="ARBA00017712"/>
    </source>
</evidence>
<reference evidence="8" key="1">
    <citation type="submission" date="2024-06" db="EMBL/GenBank/DDBJ databases">
        <title>Multi-omics analyses provide insights into the biosynthesis of the anticancer antibiotic pleurotin in Hohenbuehelia grisea.</title>
        <authorList>
            <person name="Weaver J.A."/>
            <person name="Alberti F."/>
        </authorList>
    </citation>
    <scope>NUCLEOTIDE SEQUENCE [LARGE SCALE GENOMIC DNA]</scope>
    <source>
        <strain evidence="8">T-177</strain>
    </source>
</reference>
<evidence type="ECO:0000313" key="8">
    <source>
        <dbReference type="Proteomes" id="UP001556367"/>
    </source>
</evidence>
<feature type="region of interest" description="Disordered" evidence="6">
    <location>
        <begin position="43"/>
        <end position="70"/>
    </location>
</feature>
<comment type="subunit">
    <text evidence="3">Interacts with ODC and thereby sterically blocks ODC homodimerization.</text>
</comment>
<dbReference type="Gene3D" id="3.40.630.60">
    <property type="match status" value="1"/>
</dbReference>
<dbReference type="EMBL" id="JASNQZ010000006">
    <property type="protein sequence ID" value="KAL0956026.1"/>
    <property type="molecule type" value="Genomic_DNA"/>
</dbReference>
<accession>A0ABR3JJW7</accession>
<dbReference type="Pfam" id="PF02100">
    <property type="entry name" value="ODC_AZ"/>
    <property type="match status" value="1"/>
</dbReference>
<comment type="caution">
    <text evidence="7">The sequence shown here is derived from an EMBL/GenBank/DDBJ whole genome shotgun (WGS) entry which is preliminary data.</text>
</comment>
<comment type="similarity">
    <text evidence="2">Belongs to the ODC antizyme family.</text>
</comment>
<evidence type="ECO:0000256" key="3">
    <source>
        <dbReference type="ARBA" id="ARBA00011486"/>
    </source>
</evidence>
<gene>
    <name evidence="7" type="ORF">HGRIS_002199</name>
</gene>
<name>A0ABR3JJW7_9AGAR</name>
<dbReference type="PANTHER" id="PTHR10279">
    <property type="entry name" value="ORNITHINE DECARBOXYLASE ANTIZYME"/>
    <property type="match status" value="1"/>
</dbReference>